<name>C4WEG5_9HYPH</name>
<protein>
    <submittedName>
        <fullName evidence="1">Uncharacterized protein</fullName>
    </submittedName>
</protein>
<organism evidence="1 2">
    <name type="scientific">Brucella intermedia LMG 3301</name>
    <dbReference type="NCBI Taxonomy" id="641118"/>
    <lineage>
        <taxon>Bacteria</taxon>
        <taxon>Pseudomonadati</taxon>
        <taxon>Pseudomonadota</taxon>
        <taxon>Alphaproteobacteria</taxon>
        <taxon>Hyphomicrobiales</taxon>
        <taxon>Brucellaceae</taxon>
        <taxon>Brucella/Ochrobactrum group</taxon>
        <taxon>Brucella</taxon>
    </lineage>
</organism>
<evidence type="ECO:0000313" key="2">
    <source>
        <dbReference type="Proteomes" id="UP000004386"/>
    </source>
</evidence>
<comment type="caution">
    <text evidence="1">The sequence shown here is derived from an EMBL/GenBank/DDBJ whole genome shotgun (WGS) entry which is preliminary data.</text>
</comment>
<accession>C4WEG5</accession>
<reference evidence="1 2" key="1">
    <citation type="submission" date="2009-05" db="EMBL/GenBank/DDBJ databases">
        <authorList>
            <person name="Setubal J.C."/>
            <person name="Boyle S."/>
            <person name="Crasta O.R."/>
            <person name="Gillespie J.J."/>
            <person name="Kenyon R.W."/>
            <person name="Lu J."/>
            <person name="Mane S."/>
            <person name="Nagrani S."/>
            <person name="Shallom J.M."/>
            <person name="Shallom S."/>
            <person name="Shukla M."/>
            <person name="Snyder E.E."/>
            <person name="Sobral B.W."/>
            <person name="Wattam A.R."/>
            <person name="Will R."/>
            <person name="Williams K."/>
            <person name="Yoo H."/>
            <person name="Munk C."/>
            <person name="Tapia R."/>
            <person name="Green L."/>
            <person name="Rogers Y."/>
            <person name="Detter J.C."/>
            <person name="Bruce D."/>
            <person name="Brettin T.S."/>
            <person name="Tsolis R."/>
        </authorList>
    </citation>
    <scope>NUCLEOTIDE SEQUENCE [LARGE SCALE GENOMIC DNA]</scope>
    <source>
        <strain evidence="1 2">LMG 3301</strain>
    </source>
</reference>
<dbReference type="AlphaFoldDB" id="C4WEG5"/>
<evidence type="ECO:0000313" key="1">
    <source>
        <dbReference type="EMBL" id="EEQ96094.1"/>
    </source>
</evidence>
<gene>
    <name evidence="1" type="ORF">OINT_1001506</name>
</gene>
<sequence>MLFNALDAWLGLELCKKRICIRMRQAIGVRHYSDAFGGAQDRMREALKQFSDVCFARCGICNAVAFVQIATFSRRHDHD</sequence>
<proteinExistence type="predicted"/>
<dbReference type="Proteomes" id="UP000004386">
    <property type="component" value="Unassembled WGS sequence"/>
</dbReference>
<dbReference type="EMBL" id="ACQA01000001">
    <property type="protein sequence ID" value="EEQ96094.1"/>
    <property type="molecule type" value="Genomic_DNA"/>
</dbReference>
<dbReference type="HOGENOM" id="CLU_2602547_0_0_5"/>